<keyword evidence="3" id="KW-1185">Reference proteome</keyword>
<keyword evidence="1" id="KW-1133">Transmembrane helix</keyword>
<protein>
    <submittedName>
        <fullName evidence="2">Uncharacterized protein</fullName>
    </submittedName>
</protein>
<name>A0AAW2D7L3_9ROSI</name>
<dbReference type="EMBL" id="JAZDWU010000004">
    <property type="protein sequence ID" value="KAL0005633.1"/>
    <property type="molecule type" value="Genomic_DNA"/>
</dbReference>
<keyword evidence="1" id="KW-0812">Transmembrane</keyword>
<accession>A0AAW2D7L3</accession>
<organism evidence="2 3">
    <name type="scientific">Lithocarpus litseifolius</name>
    <dbReference type="NCBI Taxonomy" id="425828"/>
    <lineage>
        <taxon>Eukaryota</taxon>
        <taxon>Viridiplantae</taxon>
        <taxon>Streptophyta</taxon>
        <taxon>Embryophyta</taxon>
        <taxon>Tracheophyta</taxon>
        <taxon>Spermatophyta</taxon>
        <taxon>Magnoliopsida</taxon>
        <taxon>eudicotyledons</taxon>
        <taxon>Gunneridae</taxon>
        <taxon>Pentapetalae</taxon>
        <taxon>rosids</taxon>
        <taxon>fabids</taxon>
        <taxon>Fagales</taxon>
        <taxon>Fagaceae</taxon>
        <taxon>Lithocarpus</taxon>
    </lineage>
</organism>
<gene>
    <name evidence="2" type="ORF">SO802_013194</name>
</gene>
<evidence type="ECO:0000313" key="2">
    <source>
        <dbReference type="EMBL" id="KAL0005633.1"/>
    </source>
</evidence>
<dbReference type="Proteomes" id="UP001459277">
    <property type="component" value="Unassembled WGS sequence"/>
</dbReference>
<evidence type="ECO:0000256" key="1">
    <source>
        <dbReference type="SAM" id="Phobius"/>
    </source>
</evidence>
<keyword evidence="1" id="KW-0472">Membrane</keyword>
<sequence>MIRGNAASPEEAIALQITHLLLPVNFLTTAMMALPSNAACRMLTSIYIHIQRHENLLIELLRICQGPEYGIMCPASLGVAPFEGTHVQIQFVTPKFT</sequence>
<feature type="transmembrane region" description="Helical" evidence="1">
    <location>
        <begin position="12"/>
        <end position="34"/>
    </location>
</feature>
<evidence type="ECO:0000313" key="3">
    <source>
        <dbReference type="Proteomes" id="UP001459277"/>
    </source>
</evidence>
<dbReference type="AlphaFoldDB" id="A0AAW2D7L3"/>
<comment type="caution">
    <text evidence="2">The sequence shown here is derived from an EMBL/GenBank/DDBJ whole genome shotgun (WGS) entry which is preliminary data.</text>
</comment>
<reference evidence="2 3" key="1">
    <citation type="submission" date="2024-01" db="EMBL/GenBank/DDBJ databases">
        <title>A telomere-to-telomere, gap-free genome of sweet tea (Lithocarpus litseifolius).</title>
        <authorList>
            <person name="Zhou J."/>
        </authorList>
    </citation>
    <scope>NUCLEOTIDE SEQUENCE [LARGE SCALE GENOMIC DNA]</scope>
    <source>
        <strain evidence="2">Zhou-2022a</strain>
        <tissue evidence="2">Leaf</tissue>
    </source>
</reference>
<proteinExistence type="predicted"/>